<keyword evidence="2" id="KW-1003">Cell membrane</keyword>
<feature type="transmembrane region" description="Helical" evidence="9">
    <location>
        <begin position="79"/>
        <end position="100"/>
    </location>
</feature>
<keyword evidence="3 9" id="KW-0812">Transmembrane</keyword>
<dbReference type="GO" id="GO:0005886">
    <property type="term" value="C:plasma membrane"/>
    <property type="evidence" value="ECO:0007669"/>
    <property type="project" value="UniProtKB-SubCell"/>
</dbReference>
<evidence type="ECO:0000313" key="12">
    <source>
        <dbReference type="Proteomes" id="UP001497497"/>
    </source>
</evidence>
<keyword evidence="8" id="KW-0807">Transducer</keyword>
<dbReference type="GO" id="GO:0071880">
    <property type="term" value="P:adenylate cyclase-activating adrenergic receptor signaling pathway"/>
    <property type="evidence" value="ECO:0007669"/>
    <property type="project" value="TreeGrafter"/>
</dbReference>
<feature type="transmembrane region" description="Helical" evidence="9">
    <location>
        <begin position="6"/>
        <end position="24"/>
    </location>
</feature>
<dbReference type="GO" id="GO:0004930">
    <property type="term" value="F:G protein-coupled receptor activity"/>
    <property type="evidence" value="ECO:0007669"/>
    <property type="project" value="UniProtKB-KW"/>
</dbReference>
<organism evidence="11 12">
    <name type="scientific">Lymnaea stagnalis</name>
    <name type="common">Great pond snail</name>
    <name type="synonym">Helix stagnalis</name>
    <dbReference type="NCBI Taxonomy" id="6523"/>
    <lineage>
        <taxon>Eukaryota</taxon>
        <taxon>Metazoa</taxon>
        <taxon>Spiralia</taxon>
        <taxon>Lophotrochozoa</taxon>
        <taxon>Mollusca</taxon>
        <taxon>Gastropoda</taxon>
        <taxon>Heterobranchia</taxon>
        <taxon>Euthyneura</taxon>
        <taxon>Panpulmonata</taxon>
        <taxon>Hygrophila</taxon>
        <taxon>Lymnaeoidea</taxon>
        <taxon>Lymnaeidae</taxon>
        <taxon>Lymnaea</taxon>
    </lineage>
</organism>
<evidence type="ECO:0000259" key="10">
    <source>
        <dbReference type="PROSITE" id="PS50262"/>
    </source>
</evidence>
<keyword evidence="5" id="KW-0297">G-protein coupled receptor</keyword>
<dbReference type="AlphaFoldDB" id="A0AAV2HKJ3"/>
<dbReference type="PANTHER" id="PTHR24248:SF120">
    <property type="entry name" value="G-PROTEIN COUPLED RECEPTORS FAMILY 1 PROFILE DOMAIN-CONTAINING PROTEIN"/>
    <property type="match status" value="1"/>
</dbReference>
<name>A0AAV2HKJ3_LYMST</name>
<dbReference type="PANTHER" id="PTHR24248">
    <property type="entry name" value="ADRENERGIC RECEPTOR-RELATED G-PROTEIN COUPLED RECEPTOR"/>
    <property type="match status" value="1"/>
</dbReference>
<dbReference type="InterPro" id="IPR000276">
    <property type="entry name" value="GPCR_Rhodpsn"/>
</dbReference>
<sequence length="319" mass="36977">MASMAVSDLFIGVFIMPMCVLEVIHNGTWVIGRELCILKYYVDYLLSAESTLHILAMTLDRYLAVCHPLKYRLLTNKHAYIILTLAWLIPTVFLVSWVLFGLESFKYCFQIRHECNLYNFSPEFLTAFICSFVIPFIIVYILYFCILRKLGQYKKAFGKRMSHHSRRPSNRHAQLDLIAIKNLESSQNKMQPFQGNLTLVTREEVSRPNIFILSSLSDSTQILTSVNQSAFTKQSAPTRKTKTFRTIGVVMIGFTICWLPSWTLVLVFLVRQYLVPHWFLMCIAWFGYINSAISPVLYCCNRSVRRAVRSLLCPRSMMQ</sequence>
<keyword evidence="6 9" id="KW-0472">Membrane</keyword>
<evidence type="ECO:0000256" key="4">
    <source>
        <dbReference type="ARBA" id="ARBA00022989"/>
    </source>
</evidence>
<gene>
    <name evidence="11" type="ORF">GSLYS_00007069001</name>
</gene>
<dbReference type="SUPFAM" id="SSF81321">
    <property type="entry name" value="Family A G protein-coupled receptor-like"/>
    <property type="match status" value="1"/>
</dbReference>
<dbReference type="Pfam" id="PF00001">
    <property type="entry name" value="7tm_1"/>
    <property type="match status" value="1"/>
</dbReference>
<feature type="transmembrane region" description="Helical" evidence="9">
    <location>
        <begin position="247"/>
        <end position="270"/>
    </location>
</feature>
<feature type="domain" description="G-protein coupled receptors family 1 profile" evidence="10">
    <location>
        <begin position="1"/>
        <end position="298"/>
    </location>
</feature>
<dbReference type="Gene3D" id="1.20.1070.10">
    <property type="entry name" value="Rhodopsin 7-helix transmembrane proteins"/>
    <property type="match status" value="1"/>
</dbReference>
<dbReference type="SMART" id="SM01381">
    <property type="entry name" value="7TM_GPCR_Srsx"/>
    <property type="match status" value="1"/>
</dbReference>
<accession>A0AAV2HKJ3</accession>
<keyword evidence="4 9" id="KW-1133">Transmembrane helix</keyword>
<dbReference type="GO" id="GO:0043410">
    <property type="term" value="P:positive regulation of MAPK cascade"/>
    <property type="evidence" value="ECO:0007669"/>
    <property type="project" value="TreeGrafter"/>
</dbReference>
<evidence type="ECO:0000256" key="8">
    <source>
        <dbReference type="ARBA" id="ARBA00023224"/>
    </source>
</evidence>
<evidence type="ECO:0000256" key="2">
    <source>
        <dbReference type="ARBA" id="ARBA00022475"/>
    </source>
</evidence>
<evidence type="ECO:0000256" key="3">
    <source>
        <dbReference type="ARBA" id="ARBA00022692"/>
    </source>
</evidence>
<comment type="caution">
    <text evidence="11">The sequence shown here is derived from an EMBL/GenBank/DDBJ whole genome shotgun (WGS) entry which is preliminary data.</text>
</comment>
<evidence type="ECO:0000313" key="11">
    <source>
        <dbReference type="EMBL" id="CAL1533051.1"/>
    </source>
</evidence>
<dbReference type="PROSITE" id="PS50262">
    <property type="entry name" value="G_PROTEIN_RECEP_F1_2"/>
    <property type="match status" value="1"/>
</dbReference>
<evidence type="ECO:0000256" key="7">
    <source>
        <dbReference type="ARBA" id="ARBA00023170"/>
    </source>
</evidence>
<feature type="transmembrane region" description="Helical" evidence="9">
    <location>
        <begin position="124"/>
        <end position="146"/>
    </location>
</feature>
<dbReference type="PRINTS" id="PR00237">
    <property type="entry name" value="GPCRRHODOPSN"/>
</dbReference>
<evidence type="ECO:0000256" key="1">
    <source>
        <dbReference type="ARBA" id="ARBA00004651"/>
    </source>
</evidence>
<proteinExistence type="predicted"/>
<dbReference type="InterPro" id="IPR017452">
    <property type="entry name" value="GPCR_Rhodpsn_7TM"/>
</dbReference>
<dbReference type="Proteomes" id="UP001497497">
    <property type="component" value="Unassembled WGS sequence"/>
</dbReference>
<protein>
    <recommendedName>
        <fullName evidence="10">G-protein coupled receptors family 1 profile domain-containing protein</fullName>
    </recommendedName>
</protein>
<evidence type="ECO:0000256" key="5">
    <source>
        <dbReference type="ARBA" id="ARBA00023040"/>
    </source>
</evidence>
<feature type="transmembrane region" description="Helical" evidence="9">
    <location>
        <begin position="276"/>
        <end position="300"/>
    </location>
</feature>
<keyword evidence="7" id="KW-0675">Receptor</keyword>
<dbReference type="EMBL" id="CAXITT010000132">
    <property type="protein sequence ID" value="CAL1533051.1"/>
    <property type="molecule type" value="Genomic_DNA"/>
</dbReference>
<comment type="subcellular location">
    <subcellularLocation>
        <location evidence="1">Cell membrane</location>
        <topology evidence="1">Multi-pass membrane protein</topology>
    </subcellularLocation>
</comment>
<reference evidence="11 12" key="1">
    <citation type="submission" date="2024-04" db="EMBL/GenBank/DDBJ databases">
        <authorList>
            <consortium name="Genoscope - CEA"/>
            <person name="William W."/>
        </authorList>
    </citation>
    <scope>NUCLEOTIDE SEQUENCE [LARGE SCALE GENOMIC DNA]</scope>
</reference>
<evidence type="ECO:0000256" key="6">
    <source>
        <dbReference type="ARBA" id="ARBA00023136"/>
    </source>
</evidence>
<keyword evidence="12" id="KW-1185">Reference proteome</keyword>
<evidence type="ECO:0000256" key="9">
    <source>
        <dbReference type="SAM" id="Phobius"/>
    </source>
</evidence>